<organism evidence="1 2">
    <name type="scientific">Pochonia chlamydosporia 170</name>
    <dbReference type="NCBI Taxonomy" id="1380566"/>
    <lineage>
        <taxon>Eukaryota</taxon>
        <taxon>Fungi</taxon>
        <taxon>Dikarya</taxon>
        <taxon>Ascomycota</taxon>
        <taxon>Pezizomycotina</taxon>
        <taxon>Sordariomycetes</taxon>
        <taxon>Hypocreomycetidae</taxon>
        <taxon>Hypocreales</taxon>
        <taxon>Clavicipitaceae</taxon>
        <taxon>Pochonia</taxon>
    </lineage>
</organism>
<reference evidence="1 2" key="1">
    <citation type="journal article" date="2016" name="PLoS Pathog.">
        <title>Biosynthesis of antibiotic leucinostatins in bio-control fungus Purpureocillium lilacinum and their inhibition on phytophthora revealed by genome mining.</title>
        <authorList>
            <person name="Wang G."/>
            <person name="Liu Z."/>
            <person name="Lin R."/>
            <person name="Li E."/>
            <person name="Mao Z."/>
            <person name="Ling J."/>
            <person name="Yang Y."/>
            <person name="Yin W.B."/>
            <person name="Xie B."/>
        </authorList>
    </citation>
    <scope>NUCLEOTIDE SEQUENCE [LARGE SCALE GENOMIC DNA]</scope>
    <source>
        <strain evidence="1">170</strain>
    </source>
</reference>
<protein>
    <submittedName>
        <fullName evidence="1">Uncharacterized protein</fullName>
    </submittedName>
</protein>
<evidence type="ECO:0000313" key="1">
    <source>
        <dbReference type="EMBL" id="OWT42440.1"/>
    </source>
</evidence>
<name>A0A219ANM1_METCM</name>
<dbReference type="EMBL" id="LSBJ02000015">
    <property type="protein sequence ID" value="OWT42440.1"/>
    <property type="molecule type" value="Genomic_DNA"/>
</dbReference>
<proteinExistence type="predicted"/>
<dbReference type="KEGG" id="pchm:VFPPC_18381"/>
<evidence type="ECO:0000313" key="2">
    <source>
        <dbReference type="Proteomes" id="UP000078397"/>
    </source>
</evidence>
<dbReference type="GeneID" id="28858847"/>
<dbReference type="Proteomes" id="UP000078397">
    <property type="component" value="Unassembled WGS sequence"/>
</dbReference>
<accession>A0A219ANM1</accession>
<gene>
    <name evidence="1" type="ORF">VFPPC_18381</name>
</gene>
<dbReference type="AlphaFoldDB" id="A0A219ANM1"/>
<sequence length="62" mass="6744">MRDRETQNPHSCWSPGLAPESPAAWIGKIPPCAPPSLAISRLDVIPGLLALHPLAKEERTSY</sequence>
<comment type="caution">
    <text evidence="1">The sequence shown here is derived from an EMBL/GenBank/DDBJ whole genome shotgun (WGS) entry which is preliminary data.</text>
</comment>
<keyword evidence="2" id="KW-1185">Reference proteome</keyword>
<dbReference type="RefSeq" id="XP_018136025.2">
    <property type="nucleotide sequence ID" value="XM_018294853.2"/>
</dbReference>